<dbReference type="Pfam" id="PF01409">
    <property type="entry name" value="tRNA-synt_2d"/>
    <property type="match status" value="1"/>
</dbReference>
<evidence type="ECO:0000256" key="10">
    <source>
        <dbReference type="ARBA" id="ARBA00022917"/>
    </source>
</evidence>
<evidence type="ECO:0000256" key="8">
    <source>
        <dbReference type="ARBA" id="ARBA00022840"/>
    </source>
</evidence>
<evidence type="ECO:0000256" key="4">
    <source>
        <dbReference type="ARBA" id="ARBA00022490"/>
    </source>
</evidence>
<dbReference type="InterPro" id="IPR004188">
    <property type="entry name" value="Phe-tRNA_ligase_II_N"/>
</dbReference>
<dbReference type="GO" id="GO:0140096">
    <property type="term" value="F:catalytic activity, acting on a protein"/>
    <property type="evidence" value="ECO:0007669"/>
    <property type="project" value="UniProtKB-ARBA"/>
</dbReference>
<comment type="cofactor">
    <cofactor evidence="13">
        <name>Mg(2+)</name>
        <dbReference type="ChEBI" id="CHEBI:18420"/>
    </cofactor>
    <text evidence="13">Binds 2 magnesium ions per tetramer.</text>
</comment>
<evidence type="ECO:0000256" key="14">
    <source>
        <dbReference type="SAM" id="Coils"/>
    </source>
</evidence>
<organism evidence="16 17">
    <name type="scientific">Ruminiclostridium sufflavum DSM 19573</name>
    <dbReference type="NCBI Taxonomy" id="1121337"/>
    <lineage>
        <taxon>Bacteria</taxon>
        <taxon>Bacillati</taxon>
        <taxon>Bacillota</taxon>
        <taxon>Clostridia</taxon>
        <taxon>Eubacteriales</taxon>
        <taxon>Oscillospiraceae</taxon>
        <taxon>Ruminiclostridium</taxon>
    </lineage>
</organism>
<dbReference type="GO" id="GO:0000049">
    <property type="term" value="F:tRNA binding"/>
    <property type="evidence" value="ECO:0007669"/>
    <property type="project" value="InterPro"/>
</dbReference>
<sequence length="343" mass="38484">MIEKICNLRDIALGKIKEAASGSEVEELRVKLLGKKGELTEMLKDLKNMALEERKQFGQEANELKNELSELLEVKFREISNNDVKKSLSKGSSFDISLPGTSFQVGSLHPVTIVQKEVERIFTGMGFNIVDGPEVEEEFFNFEALNIPKNHPARDMQDTYWLENGSLLRTHTSPCQVRAMQKYGAPLKVIAPGRCFRNESTDASHENTFFQLEGMMIDKNVSIANLIYVMKTLLSEIFKRDVKVRLRPGFFPFVEPGFELDLNCMICGGSGCPTCKHSGWIELLPCGMVHPNVLRAGGIDPEEYTGFAFGVGLTRLAMMKYGISDIRVLNSGDLRAMEQFSVR</sequence>
<evidence type="ECO:0000256" key="5">
    <source>
        <dbReference type="ARBA" id="ARBA00022598"/>
    </source>
</evidence>
<evidence type="ECO:0000259" key="15">
    <source>
        <dbReference type="PROSITE" id="PS50862"/>
    </source>
</evidence>
<feature type="domain" description="Aminoacyl-transfer RNA synthetases class-II family profile" evidence="15">
    <location>
        <begin position="114"/>
        <end position="339"/>
    </location>
</feature>
<protein>
    <recommendedName>
        <fullName evidence="13">Phenylalanine--tRNA ligase alpha subunit</fullName>
        <ecNumber evidence="13">6.1.1.20</ecNumber>
    </recommendedName>
    <alternativeName>
        <fullName evidence="13">Phenylalanyl-tRNA synthetase alpha subunit</fullName>
        <shortName evidence="13">PheRS</shortName>
    </alternativeName>
</protein>
<dbReference type="InterPro" id="IPR004529">
    <property type="entry name" value="Phe-tRNA-synth_IIc_asu"/>
</dbReference>
<proteinExistence type="inferred from homology"/>
<dbReference type="EC" id="6.1.1.20" evidence="13"/>
<evidence type="ECO:0000313" key="17">
    <source>
        <dbReference type="Proteomes" id="UP000248132"/>
    </source>
</evidence>
<keyword evidence="14" id="KW-0175">Coiled coil</keyword>
<evidence type="ECO:0000256" key="13">
    <source>
        <dbReference type="HAMAP-Rule" id="MF_00281"/>
    </source>
</evidence>
<dbReference type="InterPro" id="IPR010978">
    <property type="entry name" value="tRNA-bd_arm"/>
</dbReference>
<dbReference type="NCBIfam" id="TIGR00468">
    <property type="entry name" value="pheS"/>
    <property type="match status" value="1"/>
</dbReference>
<accession>A0A318XM48</accession>
<dbReference type="EMBL" id="QKMR01000005">
    <property type="protein sequence ID" value="PYG88802.1"/>
    <property type="molecule type" value="Genomic_DNA"/>
</dbReference>
<dbReference type="Proteomes" id="UP000248132">
    <property type="component" value="Unassembled WGS sequence"/>
</dbReference>
<comment type="similarity">
    <text evidence="2 13">Belongs to the class-II aminoacyl-tRNA synthetase family. Phe-tRNA synthetase alpha subunit type 1 subfamily.</text>
</comment>
<dbReference type="OrthoDB" id="9800719at2"/>
<dbReference type="RefSeq" id="WP_110461224.1">
    <property type="nucleotide sequence ID" value="NZ_QKMR01000005.1"/>
</dbReference>
<dbReference type="PANTHER" id="PTHR11538:SF41">
    <property type="entry name" value="PHENYLALANINE--TRNA LIGASE, MITOCHONDRIAL"/>
    <property type="match status" value="1"/>
</dbReference>
<dbReference type="AlphaFoldDB" id="A0A318XM48"/>
<comment type="subcellular location">
    <subcellularLocation>
        <location evidence="1 13">Cytoplasm</location>
    </subcellularLocation>
</comment>
<evidence type="ECO:0000256" key="3">
    <source>
        <dbReference type="ARBA" id="ARBA00011209"/>
    </source>
</evidence>
<dbReference type="GO" id="GO:0000287">
    <property type="term" value="F:magnesium ion binding"/>
    <property type="evidence" value="ECO:0007669"/>
    <property type="project" value="UniProtKB-UniRule"/>
</dbReference>
<dbReference type="HAMAP" id="MF_00281">
    <property type="entry name" value="Phe_tRNA_synth_alpha1"/>
    <property type="match status" value="1"/>
</dbReference>
<gene>
    <name evidence="13" type="primary">pheS</name>
    <name evidence="16" type="ORF">LY28_01162</name>
</gene>
<dbReference type="SUPFAM" id="SSF55681">
    <property type="entry name" value="Class II aaRS and biotin synthetases"/>
    <property type="match status" value="1"/>
</dbReference>
<dbReference type="Gene3D" id="3.30.930.10">
    <property type="entry name" value="Bira Bifunctional Protein, Domain 2"/>
    <property type="match status" value="1"/>
</dbReference>
<evidence type="ECO:0000256" key="1">
    <source>
        <dbReference type="ARBA" id="ARBA00004496"/>
    </source>
</evidence>
<evidence type="ECO:0000256" key="12">
    <source>
        <dbReference type="ARBA" id="ARBA00049255"/>
    </source>
</evidence>
<reference evidence="16 17" key="1">
    <citation type="submission" date="2018-06" db="EMBL/GenBank/DDBJ databases">
        <title>Genomic Encyclopedia of Type Strains, Phase I: the one thousand microbial genomes (KMG-I) project.</title>
        <authorList>
            <person name="Kyrpides N."/>
        </authorList>
    </citation>
    <scope>NUCLEOTIDE SEQUENCE [LARGE SCALE GENOMIC DNA]</scope>
    <source>
        <strain evidence="16 17">DSM 19573</strain>
    </source>
</reference>
<dbReference type="InterPro" id="IPR022911">
    <property type="entry name" value="Phe_tRNA_ligase_alpha1_bac"/>
</dbReference>
<evidence type="ECO:0000256" key="6">
    <source>
        <dbReference type="ARBA" id="ARBA00022723"/>
    </source>
</evidence>
<evidence type="ECO:0000256" key="11">
    <source>
        <dbReference type="ARBA" id="ARBA00023146"/>
    </source>
</evidence>
<keyword evidence="5 13" id="KW-0436">Ligase</keyword>
<dbReference type="PANTHER" id="PTHR11538">
    <property type="entry name" value="PHENYLALANYL-TRNA SYNTHETASE"/>
    <property type="match status" value="1"/>
</dbReference>
<dbReference type="CDD" id="cd00496">
    <property type="entry name" value="PheRS_alpha_core"/>
    <property type="match status" value="1"/>
</dbReference>
<name>A0A318XM48_9FIRM</name>
<evidence type="ECO:0000313" key="16">
    <source>
        <dbReference type="EMBL" id="PYG88802.1"/>
    </source>
</evidence>
<dbReference type="InterPro" id="IPR006195">
    <property type="entry name" value="aa-tRNA-synth_II"/>
</dbReference>
<dbReference type="Pfam" id="PF02912">
    <property type="entry name" value="Phe_tRNA-synt_N"/>
    <property type="match status" value="1"/>
</dbReference>
<dbReference type="SUPFAM" id="SSF46589">
    <property type="entry name" value="tRNA-binding arm"/>
    <property type="match status" value="1"/>
</dbReference>
<dbReference type="InterPro" id="IPR002319">
    <property type="entry name" value="Phenylalanyl-tRNA_Synthase"/>
</dbReference>
<dbReference type="GO" id="GO:0016740">
    <property type="term" value="F:transferase activity"/>
    <property type="evidence" value="ECO:0007669"/>
    <property type="project" value="UniProtKB-ARBA"/>
</dbReference>
<keyword evidence="6 13" id="KW-0479">Metal-binding</keyword>
<dbReference type="GO" id="GO:0006432">
    <property type="term" value="P:phenylalanyl-tRNA aminoacylation"/>
    <property type="evidence" value="ECO:0007669"/>
    <property type="project" value="UniProtKB-UniRule"/>
</dbReference>
<keyword evidence="8 13" id="KW-0067">ATP-binding</keyword>
<dbReference type="InterPro" id="IPR045864">
    <property type="entry name" value="aa-tRNA-synth_II/BPL/LPL"/>
</dbReference>
<evidence type="ECO:0000256" key="9">
    <source>
        <dbReference type="ARBA" id="ARBA00022842"/>
    </source>
</evidence>
<keyword evidence="4 13" id="KW-0963">Cytoplasm</keyword>
<dbReference type="FunFam" id="3.30.930.10:FF:000089">
    <property type="entry name" value="Phenylalanine--tRNA ligase alpha subunit"/>
    <property type="match status" value="1"/>
</dbReference>
<keyword evidence="17" id="KW-1185">Reference proteome</keyword>
<evidence type="ECO:0000256" key="2">
    <source>
        <dbReference type="ARBA" id="ARBA00010207"/>
    </source>
</evidence>
<comment type="caution">
    <text evidence="16">The sequence shown here is derived from an EMBL/GenBank/DDBJ whole genome shotgun (WGS) entry which is preliminary data.</text>
</comment>
<dbReference type="GO" id="GO:0004826">
    <property type="term" value="F:phenylalanine-tRNA ligase activity"/>
    <property type="evidence" value="ECO:0007669"/>
    <property type="project" value="UniProtKB-UniRule"/>
</dbReference>
<keyword evidence="7 13" id="KW-0547">Nucleotide-binding</keyword>
<dbReference type="PROSITE" id="PS50862">
    <property type="entry name" value="AA_TRNA_LIGASE_II"/>
    <property type="match status" value="1"/>
</dbReference>
<keyword evidence="9 13" id="KW-0460">Magnesium</keyword>
<feature type="binding site" evidence="13">
    <location>
        <position position="255"/>
    </location>
    <ligand>
        <name>Mg(2+)</name>
        <dbReference type="ChEBI" id="CHEBI:18420"/>
        <note>shared with beta subunit</note>
    </ligand>
</feature>
<dbReference type="GO" id="GO:0005737">
    <property type="term" value="C:cytoplasm"/>
    <property type="evidence" value="ECO:0007669"/>
    <property type="project" value="UniProtKB-SubCell"/>
</dbReference>
<keyword evidence="11 13" id="KW-0030">Aminoacyl-tRNA synthetase</keyword>
<feature type="coiled-coil region" evidence="14">
    <location>
        <begin position="36"/>
        <end position="74"/>
    </location>
</feature>
<evidence type="ECO:0000256" key="7">
    <source>
        <dbReference type="ARBA" id="ARBA00022741"/>
    </source>
</evidence>
<comment type="catalytic activity">
    <reaction evidence="12 13">
        <text>tRNA(Phe) + L-phenylalanine + ATP = L-phenylalanyl-tRNA(Phe) + AMP + diphosphate + H(+)</text>
        <dbReference type="Rhea" id="RHEA:19413"/>
        <dbReference type="Rhea" id="RHEA-COMP:9668"/>
        <dbReference type="Rhea" id="RHEA-COMP:9699"/>
        <dbReference type="ChEBI" id="CHEBI:15378"/>
        <dbReference type="ChEBI" id="CHEBI:30616"/>
        <dbReference type="ChEBI" id="CHEBI:33019"/>
        <dbReference type="ChEBI" id="CHEBI:58095"/>
        <dbReference type="ChEBI" id="CHEBI:78442"/>
        <dbReference type="ChEBI" id="CHEBI:78531"/>
        <dbReference type="ChEBI" id="CHEBI:456215"/>
        <dbReference type="EC" id="6.1.1.20"/>
    </reaction>
</comment>
<comment type="subunit">
    <text evidence="3 13">Tetramer of two alpha and two beta subunits.</text>
</comment>
<keyword evidence="10 13" id="KW-0648">Protein biosynthesis</keyword>
<dbReference type="GO" id="GO:0005524">
    <property type="term" value="F:ATP binding"/>
    <property type="evidence" value="ECO:0007669"/>
    <property type="project" value="UniProtKB-UniRule"/>
</dbReference>